<dbReference type="AlphaFoldDB" id="A0A2V4RGL6"/>
<keyword evidence="4" id="KW-1185">Reference proteome</keyword>
<dbReference type="InterPro" id="IPR050261">
    <property type="entry name" value="FrsA_esterase"/>
</dbReference>
<dbReference type="Proteomes" id="UP000247371">
    <property type="component" value="Unassembled WGS sequence"/>
</dbReference>
<evidence type="ECO:0000256" key="1">
    <source>
        <dbReference type="SAM" id="SignalP"/>
    </source>
</evidence>
<evidence type="ECO:0000313" key="4">
    <source>
        <dbReference type="Proteomes" id="UP000247371"/>
    </source>
</evidence>
<keyword evidence="1" id="KW-0732">Signal</keyword>
<keyword evidence="3" id="KW-0378">Hydrolase</keyword>
<proteinExistence type="predicted"/>
<dbReference type="RefSeq" id="WP_110557232.1">
    <property type="nucleotide sequence ID" value="NZ_NKUB01000015.1"/>
</dbReference>
<reference evidence="3 4" key="1">
    <citation type="submission" date="2017-07" db="EMBL/GenBank/DDBJ databases">
        <title>A draft genome sequence of Komagataeibacter swingsii LMG 22125.</title>
        <authorList>
            <person name="Skraban J."/>
            <person name="Cleenwerck I."/>
            <person name="Vandamme P."/>
            <person name="Trcek J."/>
        </authorList>
    </citation>
    <scope>NUCLEOTIDE SEQUENCE [LARGE SCALE GENOMIC DNA]</scope>
    <source>
        <strain evidence="3 4">LMG 22125</strain>
    </source>
</reference>
<dbReference type="PANTHER" id="PTHR22946:SF4">
    <property type="entry name" value="ESTERASE FRSA"/>
    <property type="match status" value="1"/>
</dbReference>
<organism evidence="3 4">
    <name type="scientific">Komagataeibacter swingsii</name>
    <dbReference type="NCBI Taxonomy" id="215220"/>
    <lineage>
        <taxon>Bacteria</taxon>
        <taxon>Pseudomonadati</taxon>
        <taxon>Pseudomonadota</taxon>
        <taxon>Alphaproteobacteria</taxon>
        <taxon>Acetobacterales</taxon>
        <taxon>Acetobacteraceae</taxon>
        <taxon>Komagataeibacter</taxon>
    </lineage>
</organism>
<comment type="caution">
    <text evidence="3">The sequence shown here is derived from an EMBL/GenBank/DDBJ whole genome shotgun (WGS) entry which is preliminary data.</text>
</comment>
<dbReference type="GO" id="GO:0016787">
    <property type="term" value="F:hydrolase activity"/>
    <property type="evidence" value="ECO:0007669"/>
    <property type="project" value="UniProtKB-KW"/>
</dbReference>
<dbReference type="InterPro" id="IPR029058">
    <property type="entry name" value="AB_hydrolase_fold"/>
</dbReference>
<accession>A0A2V4RGL6</accession>
<feature type="signal peptide" evidence="1">
    <location>
        <begin position="1"/>
        <end position="24"/>
    </location>
</feature>
<feature type="chain" id="PRO_5016167557" evidence="1">
    <location>
        <begin position="25"/>
        <end position="266"/>
    </location>
</feature>
<gene>
    <name evidence="3" type="ORF">CFR76_11900</name>
</gene>
<dbReference type="EMBL" id="NKUB01000015">
    <property type="protein sequence ID" value="PYD69086.1"/>
    <property type="molecule type" value="Genomic_DNA"/>
</dbReference>
<dbReference type="Gene3D" id="3.40.50.1820">
    <property type="entry name" value="alpha/beta hydrolase"/>
    <property type="match status" value="1"/>
</dbReference>
<protein>
    <submittedName>
        <fullName evidence="3">Dienelactone hydrolase</fullName>
    </submittedName>
</protein>
<dbReference type="SUPFAM" id="SSF53474">
    <property type="entry name" value="alpha/beta-Hydrolases"/>
    <property type="match status" value="1"/>
</dbReference>
<name>A0A2V4RGL6_9PROT</name>
<sequence>MIRMRRVLLAIAALPFLITGHASAHMVAKPVSWTFEDARYGSVLVYDDATDARRPGLLMVPAWFGVNENAIRKAEGIAGQRYVILLTDMYGATIRPKDTAGARDAVSPLLADRPMMRRRIAFALARFRALASQAPIDTARLAAIGYCFGGAAVLDLARSGADIAAVVAFHGNLSTDDPTLAHAIRAHVLAMNGADDTTTSPQFDGFLAEMRGSPAPWQFLALGHAVHCFTEKEATAPTGLCRYDARADAWSSMMMRAWLDASFPAQ</sequence>
<dbReference type="Pfam" id="PF01738">
    <property type="entry name" value="DLH"/>
    <property type="match status" value="1"/>
</dbReference>
<dbReference type="InterPro" id="IPR002925">
    <property type="entry name" value="Dienelactn_hydro"/>
</dbReference>
<evidence type="ECO:0000259" key="2">
    <source>
        <dbReference type="Pfam" id="PF01738"/>
    </source>
</evidence>
<feature type="domain" description="Dienelactone hydrolase" evidence="2">
    <location>
        <begin position="50"/>
        <end position="254"/>
    </location>
</feature>
<dbReference type="PANTHER" id="PTHR22946">
    <property type="entry name" value="DIENELACTONE HYDROLASE DOMAIN-CONTAINING PROTEIN-RELATED"/>
    <property type="match status" value="1"/>
</dbReference>
<evidence type="ECO:0000313" key="3">
    <source>
        <dbReference type="EMBL" id="PYD69086.1"/>
    </source>
</evidence>